<gene>
    <name evidence="2" type="ORF">DI564_09835</name>
</gene>
<dbReference type="Proteomes" id="UP000249046">
    <property type="component" value="Unassembled WGS sequence"/>
</dbReference>
<dbReference type="NCBIfam" id="NF041518">
    <property type="entry name" value="choice_anch_Q"/>
    <property type="match status" value="1"/>
</dbReference>
<dbReference type="SMART" id="SM00710">
    <property type="entry name" value="PbH1"/>
    <property type="match status" value="7"/>
</dbReference>
<evidence type="ECO:0000256" key="1">
    <source>
        <dbReference type="SAM" id="SignalP"/>
    </source>
</evidence>
<evidence type="ECO:0000313" key="3">
    <source>
        <dbReference type="Proteomes" id="UP000249046"/>
    </source>
</evidence>
<name>A0A2W5MBL0_9GAMM</name>
<dbReference type="InterPro" id="IPR012334">
    <property type="entry name" value="Pectin_lyas_fold"/>
</dbReference>
<dbReference type="InterPro" id="IPR059226">
    <property type="entry name" value="Choice_anch_Q_dom"/>
</dbReference>
<dbReference type="PANTHER" id="PTHR11319">
    <property type="entry name" value="G PROTEIN-COUPLED RECEPTOR-RELATED"/>
    <property type="match status" value="1"/>
</dbReference>
<dbReference type="AlphaFoldDB" id="A0A2W5MBL0"/>
<accession>A0A2W5MBL0</accession>
<comment type="caution">
    <text evidence="2">The sequence shown here is derived from an EMBL/GenBank/DDBJ whole genome shotgun (WGS) entry which is preliminary data.</text>
</comment>
<dbReference type="PANTHER" id="PTHR11319:SF35">
    <property type="entry name" value="OUTER MEMBRANE PROTEIN PMPC-RELATED"/>
    <property type="match status" value="1"/>
</dbReference>
<evidence type="ECO:0000313" key="2">
    <source>
        <dbReference type="EMBL" id="PZQ14793.1"/>
    </source>
</evidence>
<sequence>MSATPNPSSRRPTLRLDPLALYLACALLAQPVAVLAAPAGAILVENCADSGAGSLRAAVAAADSGAEIDLSGLVCDTITLSSGAIAVTAADLQLTGPGRQTLTISGGDVDRIFEHSGTGTLTLRGLSLTHGKSSGDGGCLLSAGHLALSDVAITDCRAAEAAVQNTRGGGAAVAGNATLTDVEFVDNVADGNLLVRGGGLAVGGSVLATRSRFVDNRAHSHTVDGGNPFGNVAEGGGLRVGGDTQLIDSTVSGNVAFSDSYEVFGGGIAVGTRDGAAPLVTLDMDGTRVAGNTAESQCGVCAPQGGGIWARGGGSLSRVDVLDNVVTSPGHYGGGGGLRFTGTGAVVEILDSTISGNRAASAGGGLIAPGQGTVTLERTRIVGNSAGNEGGTDEGGGGILSFGGTVKLSASSVTGNTAGADGGGLALLYMEYAPADSTIVNSTISGNGGREGGGVMVSGGRLHVSNSTVAFNEATRRGAGISGDEYTETVELISTIVSANSTGGQANQVWVFPKAIAGSHNLIDNAGGAPATMPADTITQDPQLQPLADNGGPTPTHALAEGSPAIDAGTNSIGLTSDQRGGVFVRAYGDGVDIGAFEVQPVVVDPKDRLFHDGFEP</sequence>
<keyword evidence="1" id="KW-0732">Signal</keyword>
<organism evidence="2 3">
    <name type="scientific">Rhodanobacter denitrificans</name>
    <dbReference type="NCBI Taxonomy" id="666685"/>
    <lineage>
        <taxon>Bacteria</taxon>
        <taxon>Pseudomonadati</taxon>
        <taxon>Pseudomonadota</taxon>
        <taxon>Gammaproteobacteria</taxon>
        <taxon>Lysobacterales</taxon>
        <taxon>Rhodanobacteraceae</taxon>
        <taxon>Rhodanobacter</taxon>
    </lineage>
</organism>
<reference evidence="2 3" key="1">
    <citation type="submission" date="2017-08" db="EMBL/GenBank/DDBJ databases">
        <title>Infants hospitalized years apart are colonized by the same room-sourced microbial strains.</title>
        <authorList>
            <person name="Brooks B."/>
            <person name="Olm M.R."/>
            <person name="Firek B.A."/>
            <person name="Baker R."/>
            <person name="Thomas B.C."/>
            <person name="Morowitz M.J."/>
            <person name="Banfield J.F."/>
        </authorList>
    </citation>
    <scope>NUCLEOTIDE SEQUENCE [LARGE SCALE GENOMIC DNA]</scope>
    <source>
        <strain evidence="2">S2_005_003_R2_42</strain>
    </source>
</reference>
<feature type="signal peptide" evidence="1">
    <location>
        <begin position="1"/>
        <end position="36"/>
    </location>
</feature>
<evidence type="ECO:0008006" key="4">
    <source>
        <dbReference type="Google" id="ProtNLM"/>
    </source>
</evidence>
<feature type="chain" id="PRO_5016022423" description="Right handed beta helix domain-containing protein" evidence="1">
    <location>
        <begin position="37"/>
        <end position="617"/>
    </location>
</feature>
<dbReference type="Gene3D" id="2.160.20.10">
    <property type="entry name" value="Single-stranded right-handed beta-helix, Pectin lyase-like"/>
    <property type="match status" value="1"/>
</dbReference>
<dbReference type="EMBL" id="QFPO01000007">
    <property type="protein sequence ID" value="PZQ14793.1"/>
    <property type="molecule type" value="Genomic_DNA"/>
</dbReference>
<dbReference type="SUPFAM" id="SSF51126">
    <property type="entry name" value="Pectin lyase-like"/>
    <property type="match status" value="2"/>
</dbReference>
<proteinExistence type="predicted"/>
<protein>
    <recommendedName>
        <fullName evidence="4">Right handed beta helix domain-containing protein</fullName>
    </recommendedName>
</protein>
<dbReference type="InterPro" id="IPR011050">
    <property type="entry name" value="Pectin_lyase_fold/virulence"/>
</dbReference>
<dbReference type="InterPro" id="IPR006626">
    <property type="entry name" value="PbH1"/>
</dbReference>